<dbReference type="AlphaFoldDB" id="A0A1I2SPX3"/>
<evidence type="ECO:0000256" key="4">
    <source>
        <dbReference type="ARBA" id="ARBA00022475"/>
    </source>
</evidence>
<feature type="transmembrane region" description="Helical" evidence="8">
    <location>
        <begin position="129"/>
        <end position="150"/>
    </location>
</feature>
<evidence type="ECO:0000256" key="8">
    <source>
        <dbReference type="SAM" id="Phobius"/>
    </source>
</evidence>
<dbReference type="RefSeq" id="WP_046922218.1">
    <property type="nucleotide sequence ID" value="NZ_AYYL01000033.1"/>
</dbReference>
<dbReference type="GO" id="GO:0005886">
    <property type="term" value="C:plasma membrane"/>
    <property type="evidence" value="ECO:0007669"/>
    <property type="project" value="UniProtKB-SubCell"/>
</dbReference>
<evidence type="ECO:0000256" key="1">
    <source>
        <dbReference type="ARBA" id="ARBA00004651"/>
    </source>
</evidence>
<proteinExistence type="inferred from homology"/>
<keyword evidence="5 8" id="KW-0812">Transmembrane</keyword>
<evidence type="ECO:0008006" key="11">
    <source>
        <dbReference type="Google" id="ProtNLM"/>
    </source>
</evidence>
<dbReference type="InterPro" id="IPR004776">
    <property type="entry name" value="Mem_transp_PIN-like"/>
</dbReference>
<feature type="transmembrane region" description="Helical" evidence="8">
    <location>
        <begin position="228"/>
        <end position="250"/>
    </location>
</feature>
<comment type="subcellular location">
    <subcellularLocation>
        <location evidence="1">Cell membrane</location>
        <topology evidence="1">Multi-pass membrane protein</topology>
    </subcellularLocation>
</comment>
<feature type="transmembrane region" description="Helical" evidence="8">
    <location>
        <begin position="289"/>
        <end position="311"/>
    </location>
</feature>
<reference evidence="10" key="1">
    <citation type="submission" date="2016-10" db="EMBL/GenBank/DDBJ databases">
        <authorList>
            <person name="Varghese N."/>
            <person name="Submissions S."/>
        </authorList>
    </citation>
    <scope>NUCLEOTIDE SEQUENCE [LARGE SCALE GENOMIC DNA]</scope>
    <source>
        <strain evidence="10">DSM 20403</strain>
    </source>
</reference>
<feature type="transmembrane region" description="Helical" evidence="8">
    <location>
        <begin position="171"/>
        <end position="191"/>
    </location>
</feature>
<feature type="transmembrane region" description="Helical" evidence="8">
    <location>
        <begin position="40"/>
        <end position="60"/>
    </location>
</feature>
<evidence type="ECO:0000256" key="3">
    <source>
        <dbReference type="ARBA" id="ARBA00022448"/>
    </source>
</evidence>
<dbReference type="GO" id="GO:0055085">
    <property type="term" value="P:transmembrane transport"/>
    <property type="evidence" value="ECO:0007669"/>
    <property type="project" value="InterPro"/>
</dbReference>
<accession>A0A1I2SPX3</accession>
<keyword evidence="7 8" id="KW-0472">Membrane</keyword>
<dbReference type="PANTHER" id="PTHR36838">
    <property type="entry name" value="AUXIN EFFLUX CARRIER FAMILY PROTEIN"/>
    <property type="match status" value="1"/>
</dbReference>
<feature type="transmembrane region" description="Helical" evidence="8">
    <location>
        <begin position="197"/>
        <end position="216"/>
    </location>
</feature>
<dbReference type="Proteomes" id="UP000182635">
    <property type="component" value="Unassembled WGS sequence"/>
</dbReference>
<sequence>MTFIVSAKQIVIMFLLMLLGFLTGRLGMIHKETAKDLTNFLLYIISPCLIVNAYLVGFSMKRLIEFFQAIMAVTLVYIISIIVSHLIINKKFFKDQETRSVLLYGSAYSNAGFMGIPLVSAILGESAVFFSVPYLVVCNFFMWTHGVALFSIERKRSLRLRFLDALKNPNVIAAFIGFVIFVSGIKLPELVLTPIKSLVSVNTPLSMVVVGTNLGAISFSSKKNLKTVVFGTFARNILIPLICLFILLSVPISGQAAWAILIMASCPVPAVVVLFSLLNNFDAEVPTSYLCLSTLCTIFTLPLIVLVAQSLGYGG</sequence>
<keyword evidence="6 8" id="KW-1133">Transmembrane helix</keyword>
<feature type="transmembrane region" description="Helical" evidence="8">
    <location>
        <begin position="101"/>
        <end position="123"/>
    </location>
</feature>
<keyword evidence="3" id="KW-0813">Transport</keyword>
<feature type="transmembrane region" description="Helical" evidence="8">
    <location>
        <begin position="66"/>
        <end position="89"/>
    </location>
</feature>
<evidence type="ECO:0000256" key="7">
    <source>
        <dbReference type="ARBA" id="ARBA00023136"/>
    </source>
</evidence>
<organism evidence="9 10">
    <name type="scientific">Ligilactobacillus ruminis DSM 20403 = NBRC 102161</name>
    <dbReference type="NCBI Taxonomy" id="1423798"/>
    <lineage>
        <taxon>Bacteria</taxon>
        <taxon>Bacillati</taxon>
        <taxon>Bacillota</taxon>
        <taxon>Bacilli</taxon>
        <taxon>Lactobacillales</taxon>
        <taxon>Lactobacillaceae</taxon>
        <taxon>Ligilactobacillus</taxon>
    </lineage>
</organism>
<evidence type="ECO:0000256" key="5">
    <source>
        <dbReference type="ARBA" id="ARBA00022692"/>
    </source>
</evidence>
<protein>
    <recommendedName>
        <fullName evidence="11">Permease</fullName>
    </recommendedName>
</protein>
<dbReference type="Gene3D" id="1.20.1530.20">
    <property type="match status" value="1"/>
</dbReference>
<dbReference type="EMBL" id="FOPI01000035">
    <property type="protein sequence ID" value="SFG54874.1"/>
    <property type="molecule type" value="Genomic_DNA"/>
</dbReference>
<dbReference type="InterPro" id="IPR038770">
    <property type="entry name" value="Na+/solute_symporter_sf"/>
</dbReference>
<comment type="similarity">
    <text evidence="2">Belongs to the auxin efflux carrier (TC 2.A.69) family.</text>
</comment>
<feature type="transmembrane region" description="Helical" evidence="8">
    <location>
        <begin position="6"/>
        <end position="28"/>
    </location>
</feature>
<dbReference type="OrthoDB" id="9798064at2"/>
<dbReference type="Pfam" id="PF03547">
    <property type="entry name" value="Mem_trans"/>
    <property type="match status" value="1"/>
</dbReference>
<feature type="transmembrane region" description="Helical" evidence="8">
    <location>
        <begin position="256"/>
        <end position="277"/>
    </location>
</feature>
<evidence type="ECO:0000313" key="10">
    <source>
        <dbReference type="Proteomes" id="UP000182635"/>
    </source>
</evidence>
<gene>
    <name evidence="9" type="ORF">SAMN02910432_01798</name>
</gene>
<keyword evidence="4" id="KW-1003">Cell membrane</keyword>
<dbReference type="PANTHER" id="PTHR36838:SF1">
    <property type="entry name" value="SLR1864 PROTEIN"/>
    <property type="match status" value="1"/>
</dbReference>
<evidence type="ECO:0000256" key="2">
    <source>
        <dbReference type="ARBA" id="ARBA00010145"/>
    </source>
</evidence>
<evidence type="ECO:0000313" key="9">
    <source>
        <dbReference type="EMBL" id="SFG54874.1"/>
    </source>
</evidence>
<evidence type="ECO:0000256" key="6">
    <source>
        <dbReference type="ARBA" id="ARBA00022989"/>
    </source>
</evidence>
<name>A0A1I2SPX3_9LACO</name>